<sequence length="405" mass="43068">MDVAAKIQDLAVHWLGVLRRVVDRPYVMDIAMVLLVLAFAISESVHDEGHLTAVAGGFALALSLPLLWRRRRPAPVFVVIASIALLQWLTETPLASDVAVLIALHALGSYENRRRLVVGAALVAELGVVLAVVRWSPSDEKITSAILLTGTVTAALVLGVYSRTRRAYLVSVLERATTAERQRDQQAQLAVADERARISREMHDIVAHSLSVMIALSDGAAAAIRSDPDAAVTTMGQASTLGRQALGEVRRLLGDEPGPGVLAEPLDLAPQPGIAQLDDLVGRVRAAGLSIEFRVSGPEPALAPGIQLAIYRMVQEALTNVLKHAPAATRATVSLHYGSGVIDIQVENDDDPPPGGPVPEAETGRGLAGMRERAAVFGGSIEVGRRADGGWRVVSHLPVDQVETR</sequence>
<keyword evidence="15" id="KW-1185">Reference proteome</keyword>
<keyword evidence="10" id="KW-0812">Transmembrane</keyword>
<keyword evidence="5" id="KW-0547">Nucleotide-binding</keyword>
<evidence type="ECO:0000256" key="10">
    <source>
        <dbReference type="SAM" id="Phobius"/>
    </source>
</evidence>
<dbReference type="SUPFAM" id="SSF55874">
    <property type="entry name" value="ATPase domain of HSP90 chaperone/DNA topoisomerase II/histidine kinase"/>
    <property type="match status" value="1"/>
</dbReference>
<dbReference type="Pfam" id="PF02518">
    <property type="entry name" value="HATPase_c"/>
    <property type="match status" value="1"/>
</dbReference>
<evidence type="ECO:0000256" key="4">
    <source>
        <dbReference type="ARBA" id="ARBA00022679"/>
    </source>
</evidence>
<dbReference type="Proteomes" id="UP001501074">
    <property type="component" value="Unassembled WGS sequence"/>
</dbReference>
<gene>
    <name evidence="14" type="ORF">GCM10022223_33400</name>
</gene>
<feature type="domain" description="Signal transduction histidine kinase subgroup 3 dimerisation and phosphoacceptor" evidence="12">
    <location>
        <begin position="194"/>
        <end position="255"/>
    </location>
</feature>
<evidence type="ECO:0000313" key="15">
    <source>
        <dbReference type="Proteomes" id="UP001501074"/>
    </source>
</evidence>
<dbReference type="RefSeq" id="WP_231487551.1">
    <property type="nucleotide sequence ID" value="NZ_BAAAZO010000005.1"/>
</dbReference>
<dbReference type="InterPro" id="IPR003594">
    <property type="entry name" value="HATPase_dom"/>
</dbReference>
<keyword evidence="7" id="KW-0067">ATP-binding</keyword>
<feature type="transmembrane region" description="Helical" evidence="10">
    <location>
        <begin position="116"/>
        <end position="136"/>
    </location>
</feature>
<evidence type="ECO:0000259" key="11">
    <source>
        <dbReference type="Pfam" id="PF02518"/>
    </source>
</evidence>
<accession>A0ABP6ZRP5</accession>
<keyword evidence="10" id="KW-0472">Membrane</keyword>
<keyword evidence="3" id="KW-0597">Phosphoprotein</keyword>
<evidence type="ECO:0000256" key="9">
    <source>
        <dbReference type="SAM" id="MobiDB-lite"/>
    </source>
</evidence>
<dbReference type="PANTHER" id="PTHR24421:SF10">
    <property type="entry name" value="NITRATE_NITRITE SENSOR PROTEIN NARQ"/>
    <property type="match status" value="1"/>
</dbReference>
<feature type="domain" description="Histidine kinase/HSP90-like ATPase" evidence="11">
    <location>
        <begin position="307"/>
        <end position="400"/>
    </location>
</feature>
<dbReference type="GO" id="GO:0016301">
    <property type="term" value="F:kinase activity"/>
    <property type="evidence" value="ECO:0007669"/>
    <property type="project" value="UniProtKB-KW"/>
</dbReference>
<dbReference type="PANTHER" id="PTHR24421">
    <property type="entry name" value="NITRATE/NITRITE SENSOR PROTEIN NARX-RELATED"/>
    <property type="match status" value="1"/>
</dbReference>
<dbReference type="Gene3D" id="3.30.565.10">
    <property type="entry name" value="Histidine kinase-like ATPase, C-terminal domain"/>
    <property type="match status" value="1"/>
</dbReference>
<evidence type="ECO:0000256" key="5">
    <source>
        <dbReference type="ARBA" id="ARBA00022741"/>
    </source>
</evidence>
<protein>
    <recommendedName>
        <fullName evidence="2">histidine kinase</fullName>
        <ecNumber evidence="2">2.7.13.3</ecNumber>
    </recommendedName>
</protein>
<evidence type="ECO:0000256" key="7">
    <source>
        <dbReference type="ARBA" id="ARBA00022840"/>
    </source>
</evidence>
<evidence type="ECO:0000256" key="2">
    <source>
        <dbReference type="ARBA" id="ARBA00012438"/>
    </source>
</evidence>
<dbReference type="InterPro" id="IPR036890">
    <property type="entry name" value="HATPase_C_sf"/>
</dbReference>
<keyword evidence="10" id="KW-1133">Transmembrane helix</keyword>
<dbReference type="InterPro" id="IPR050482">
    <property type="entry name" value="Sensor_HK_TwoCompSys"/>
</dbReference>
<dbReference type="EMBL" id="BAAAZO010000005">
    <property type="protein sequence ID" value="GAA3614464.1"/>
    <property type="molecule type" value="Genomic_DNA"/>
</dbReference>
<proteinExistence type="predicted"/>
<feature type="transmembrane region" description="Helical" evidence="10">
    <location>
        <begin position="142"/>
        <end position="161"/>
    </location>
</feature>
<organism evidence="14 15">
    <name type="scientific">Kineosporia mesophila</name>
    <dbReference type="NCBI Taxonomy" id="566012"/>
    <lineage>
        <taxon>Bacteria</taxon>
        <taxon>Bacillati</taxon>
        <taxon>Actinomycetota</taxon>
        <taxon>Actinomycetes</taxon>
        <taxon>Kineosporiales</taxon>
        <taxon>Kineosporiaceae</taxon>
        <taxon>Kineosporia</taxon>
    </lineage>
</organism>
<dbReference type="InterPro" id="IPR055558">
    <property type="entry name" value="DUF7134"/>
</dbReference>
<feature type="transmembrane region" description="Helical" evidence="10">
    <location>
        <begin position="25"/>
        <end position="42"/>
    </location>
</feature>
<evidence type="ECO:0000256" key="1">
    <source>
        <dbReference type="ARBA" id="ARBA00000085"/>
    </source>
</evidence>
<evidence type="ECO:0000313" key="14">
    <source>
        <dbReference type="EMBL" id="GAA3614464.1"/>
    </source>
</evidence>
<evidence type="ECO:0000256" key="8">
    <source>
        <dbReference type="ARBA" id="ARBA00023012"/>
    </source>
</evidence>
<dbReference type="Pfam" id="PF07730">
    <property type="entry name" value="HisKA_3"/>
    <property type="match status" value="1"/>
</dbReference>
<keyword evidence="8" id="KW-0902">Two-component regulatory system</keyword>
<keyword evidence="6 14" id="KW-0418">Kinase</keyword>
<evidence type="ECO:0000256" key="6">
    <source>
        <dbReference type="ARBA" id="ARBA00022777"/>
    </source>
</evidence>
<keyword evidence="4" id="KW-0808">Transferase</keyword>
<dbReference type="Pfam" id="PF23539">
    <property type="entry name" value="DUF7134"/>
    <property type="match status" value="1"/>
</dbReference>
<feature type="transmembrane region" description="Helical" evidence="10">
    <location>
        <begin position="49"/>
        <end position="68"/>
    </location>
</feature>
<feature type="domain" description="DUF7134" evidence="13">
    <location>
        <begin position="22"/>
        <end position="166"/>
    </location>
</feature>
<dbReference type="CDD" id="cd16917">
    <property type="entry name" value="HATPase_UhpB-NarQ-NarX-like"/>
    <property type="match status" value="1"/>
</dbReference>
<evidence type="ECO:0000259" key="12">
    <source>
        <dbReference type="Pfam" id="PF07730"/>
    </source>
</evidence>
<dbReference type="Gene3D" id="1.20.5.1930">
    <property type="match status" value="1"/>
</dbReference>
<evidence type="ECO:0000259" key="13">
    <source>
        <dbReference type="Pfam" id="PF23539"/>
    </source>
</evidence>
<evidence type="ECO:0000256" key="3">
    <source>
        <dbReference type="ARBA" id="ARBA00022553"/>
    </source>
</evidence>
<reference evidence="15" key="1">
    <citation type="journal article" date="2019" name="Int. J. Syst. Evol. Microbiol.">
        <title>The Global Catalogue of Microorganisms (GCM) 10K type strain sequencing project: providing services to taxonomists for standard genome sequencing and annotation.</title>
        <authorList>
            <consortium name="The Broad Institute Genomics Platform"/>
            <consortium name="The Broad Institute Genome Sequencing Center for Infectious Disease"/>
            <person name="Wu L."/>
            <person name="Ma J."/>
        </authorList>
    </citation>
    <scope>NUCLEOTIDE SEQUENCE [LARGE SCALE GENOMIC DNA]</scope>
    <source>
        <strain evidence="15">JCM 16902</strain>
    </source>
</reference>
<dbReference type="InterPro" id="IPR011712">
    <property type="entry name" value="Sig_transdc_His_kin_sub3_dim/P"/>
</dbReference>
<comment type="caution">
    <text evidence="14">The sequence shown here is derived from an EMBL/GenBank/DDBJ whole genome shotgun (WGS) entry which is preliminary data.</text>
</comment>
<dbReference type="EC" id="2.7.13.3" evidence="2"/>
<comment type="catalytic activity">
    <reaction evidence="1">
        <text>ATP + protein L-histidine = ADP + protein N-phospho-L-histidine.</text>
        <dbReference type="EC" id="2.7.13.3"/>
    </reaction>
</comment>
<name>A0ABP6ZRP5_9ACTN</name>
<feature type="region of interest" description="Disordered" evidence="9">
    <location>
        <begin position="344"/>
        <end position="367"/>
    </location>
</feature>